<dbReference type="OrthoDB" id="1623146at2759"/>
<protein>
    <submittedName>
        <fullName evidence="2">Uncharacterized protein</fullName>
    </submittedName>
</protein>
<evidence type="ECO:0000256" key="1">
    <source>
        <dbReference type="SAM" id="MobiDB-lite"/>
    </source>
</evidence>
<evidence type="ECO:0000313" key="3">
    <source>
        <dbReference type="Proteomes" id="UP001141806"/>
    </source>
</evidence>
<dbReference type="AlphaFoldDB" id="A0A9Q0K8N8"/>
<sequence>MSTQFPGSDRMPELHQSHLSSSSEFGKDDHIPTAQPWPESKPINKLSPSKAKEEDHEYHDIDAQLKVVLESFRELLRESEGLFKKVFSKLQHDHLSKKQTKEGQADPKRKASLELGKKKIARILKQDELNQMKAGMFQRSLSLDSPRTPLGRFKIKPLQLGGSGGGKGGSPDDVKGSTKNG</sequence>
<evidence type="ECO:0000313" key="2">
    <source>
        <dbReference type="EMBL" id="KAJ4965944.1"/>
    </source>
</evidence>
<keyword evidence="3" id="KW-1185">Reference proteome</keyword>
<organism evidence="2 3">
    <name type="scientific">Protea cynaroides</name>
    <dbReference type="NCBI Taxonomy" id="273540"/>
    <lineage>
        <taxon>Eukaryota</taxon>
        <taxon>Viridiplantae</taxon>
        <taxon>Streptophyta</taxon>
        <taxon>Embryophyta</taxon>
        <taxon>Tracheophyta</taxon>
        <taxon>Spermatophyta</taxon>
        <taxon>Magnoliopsida</taxon>
        <taxon>Proteales</taxon>
        <taxon>Proteaceae</taxon>
        <taxon>Protea</taxon>
    </lineage>
</organism>
<feature type="region of interest" description="Disordered" evidence="1">
    <location>
        <begin position="91"/>
        <end position="114"/>
    </location>
</feature>
<feature type="region of interest" description="Disordered" evidence="1">
    <location>
        <begin position="137"/>
        <end position="181"/>
    </location>
</feature>
<dbReference type="EMBL" id="JAMYWD010000007">
    <property type="protein sequence ID" value="KAJ4965944.1"/>
    <property type="molecule type" value="Genomic_DNA"/>
</dbReference>
<dbReference type="PANTHER" id="PTHR37725">
    <property type="match status" value="1"/>
</dbReference>
<proteinExistence type="predicted"/>
<feature type="region of interest" description="Disordered" evidence="1">
    <location>
        <begin position="1"/>
        <end position="57"/>
    </location>
</feature>
<dbReference type="Proteomes" id="UP001141806">
    <property type="component" value="Unassembled WGS sequence"/>
</dbReference>
<reference evidence="2" key="1">
    <citation type="journal article" date="2023" name="Plant J.">
        <title>The genome of the king protea, Protea cynaroides.</title>
        <authorList>
            <person name="Chang J."/>
            <person name="Duong T.A."/>
            <person name="Schoeman C."/>
            <person name="Ma X."/>
            <person name="Roodt D."/>
            <person name="Barker N."/>
            <person name="Li Z."/>
            <person name="Van de Peer Y."/>
            <person name="Mizrachi E."/>
        </authorList>
    </citation>
    <scope>NUCLEOTIDE SEQUENCE</scope>
    <source>
        <tissue evidence="2">Young leaves</tissue>
    </source>
</reference>
<dbReference type="PANTHER" id="PTHR37725:SF1">
    <property type="match status" value="1"/>
</dbReference>
<comment type="caution">
    <text evidence="2">The sequence shown here is derived from an EMBL/GenBank/DDBJ whole genome shotgun (WGS) entry which is preliminary data.</text>
</comment>
<feature type="compositionally biased region" description="Basic and acidic residues" evidence="1">
    <location>
        <begin position="170"/>
        <end position="181"/>
    </location>
</feature>
<gene>
    <name evidence="2" type="ORF">NE237_017793</name>
</gene>
<accession>A0A9Q0K8N8</accession>
<name>A0A9Q0K8N8_9MAGN</name>